<evidence type="ECO:0000313" key="2">
    <source>
        <dbReference type="EMBL" id="MBC2845647.1"/>
    </source>
</evidence>
<organism evidence="2 3">
    <name type="scientific">Winogradskyella flava</name>
    <dbReference type="NCBI Taxonomy" id="1884876"/>
    <lineage>
        <taxon>Bacteria</taxon>
        <taxon>Pseudomonadati</taxon>
        <taxon>Bacteroidota</taxon>
        <taxon>Flavobacteriia</taxon>
        <taxon>Flavobacteriales</taxon>
        <taxon>Flavobacteriaceae</taxon>
        <taxon>Winogradskyella</taxon>
    </lineage>
</organism>
<name>A0A842IWE9_9FLAO</name>
<dbReference type="Pfam" id="PF13585">
    <property type="entry name" value="CHU_C"/>
    <property type="match status" value="1"/>
</dbReference>
<accession>A0A842IWE9</accession>
<dbReference type="InterPro" id="IPR049804">
    <property type="entry name" value="Choice_anch_L"/>
</dbReference>
<feature type="chain" id="PRO_5032850601" evidence="1">
    <location>
        <begin position="22"/>
        <end position="1608"/>
    </location>
</feature>
<keyword evidence="1" id="KW-0732">Signal</keyword>
<dbReference type="RefSeq" id="WP_185789366.1">
    <property type="nucleotide sequence ID" value="NZ_JACLCP010000003.1"/>
</dbReference>
<proteinExistence type="predicted"/>
<sequence length="1608" mass="176734">MDFFRSSLYLFLCAFCSICYAQQITVDHTVTPQNLVENTLIQGCVEVSNISSPSNGNAIGLGSFGYFERGSSDFPFENGVVLTTGNANAAGNGENTSTLNDGNTSWTTDPDLETALGISGTLNATSIEFNFISIANQIQFNYILASEEYFGNFPCEYSDGFAFLIREVGTGNSYTNIALVPGTSTPVNTNTVHDEIVGFCDASNEAYFEGYNLGDTNYNGRTTVLSATATIQPNVEYQIKLIIADQTDENYDSAVFIEGNSFNASVDLGEDFSTCASNVLLDADIGNPQAAYAWYFNNTLLPTATQPIFDALQTGNYRVEVEIPLADGTCIIEDDINITLSSTQTSDPISDFELCDDLSNDGFEIFDLSTKDTEVLASVPSSNYSISYYYNNADAQAATNSIIGSIQNTTTPQTIFVRIEDTDNGCLAFSTFDLVVNQLPNIVDPTPLDVCDDETADGFTAIDLSVKNDEITNGQTNLEVTYYSTSADAASGTNPLPMPYVNTNVNEQVFVRVRNPQTGCISTTNLDITIFDNPVINTQDHYIDACDLDHDGFADFDLTSIIPDVLQGLTGVTVTFHETNEDAISGVNPIADDTNYENINVEEQVVFIRVEDNSTGCASVTPVEIHTNILLTGTNIRDIKICDIGNDGVEQFDLTSIALSIINNIPDVSVAFYLTEDDRDNLINALDQTTPFIPTSNPQDIYLSLSSPTCNDVAQILFELVPVQEFESIISQSVCDDDQDGITITDLSQFDSLVRDEQEGFSVTYFLTEDDALTNTNVLPTLYTNTTNPFTVYPRIQSDDTTCADVTSFEITVLEAPSTSTPSDLIICDDDQDGFSTINLLDVIPEVVGNTNGKQISFYSNQADAEDSTNSIGNTSNYNAQSESVFIRVEDTSTGCYSIEPFQIIVNTLPVITPISNYKDCEDSSDGFGEFIFNTKDDEILNGQLDKQVLYYLNQNDADNRNNAINKDITFQNSSNPQTIFVRVENLSDQNCYGISSFTIEVGTNPIFNTPTDWFVCDDISNDSFETFDLSTKVTEISQGSPENLDVTFYLTQTNAQNNIEPLPLEFTNTSNPQTIFAKIDNGTICNSIVAFELNVIQVPEVNASVPLVTCDTNHDGFMQFDITIAEFDVLDVRQDNIVISYFANLEDAEANSNQIADPENYTNVSNPQTAYIKVTNTISDCSAYVPIELVVNLPPAINDFQTYNICENENNSFDLNDINTVLIDDNSNVLFSYFDNVTDAIANENALDTNYTYLTNNDTLFVRSEDMNTACYSIYEFNLNVNPLPIANQPSNLEACDDDFDGILEFDLSTQNSSILGGQNPSNFTITYHNSELQANANNAPLDTNYMAFDTEIIFARIENNTSGCYAVTQFSVIIHPLPIIDIEDQVICLDNIPLIVSANTNIPSDQYLWSTGETTPEIDIETIGTYWVTVTSAFGCENTRVFGVTESEAATIEATEVIDFSDPNNITITISGIGDYLYQLDDGEPQESNVFENVGMGYHTVTIIDLNGCAEAIREVLVIDIPKHMTPNGDGQFDTWHIVGVETLPGTIIYIFDRYGKHLTTLRHDTPGWDGTLNGAKLPASDYWFVAEVKRGSQSFEVKGHFAVRR</sequence>
<dbReference type="NCBIfam" id="TIGR04131">
    <property type="entry name" value="Bac_Flav_CTERM"/>
    <property type="match status" value="1"/>
</dbReference>
<protein>
    <submittedName>
        <fullName evidence="2">T9SS type B sorting domain-containing protein</fullName>
    </submittedName>
</protein>
<dbReference type="Proteomes" id="UP000533900">
    <property type="component" value="Unassembled WGS sequence"/>
</dbReference>
<comment type="caution">
    <text evidence="2">The sequence shown here is derived from an EMBL/GenBank/DDBJ whole genome shotgun (WGS) entry which is preliminary data.</text>
</comment>
<evidence type="ECO:0000313" key="3">
    <source>
        <dbReference type="Proteomes" id="UP000533900"/>
    </source>
</evidence>
<dbReference type="NCBIfam" id="NF038133">
    <property type="entry name" value="choice_anch_L"/>
    <property type="match status" value="1"/>
</dbReference>
<keyword evidence="3" id="KW-1185">Reference proteome</keyword>
<gene>
    <name evidence="2" type="ORF">H7F21_11135</name>
</gene>
<reference evidence="2" key="1">
    <citation type="submission" date="2020-08" db="EMBL/GenBank/DDBJ databases">
        <title>Winogradskyella ouciana sp. nov., isolated from the hadal seawater of the Mariana Trench.</title>
        <authorList>
            <person name="He X."/>
        </authorList>
    </citation>
    <scope>NUCLEOTIDE SEQUENCE [LARGE SCALE GENOMIC DNA]</scope>
    <source>
        <strain evidence="2">KCTC 52348</strain>
    </source>
</reference>
<feature type="signal peptide" evidence="1">
    <location>
        <begin position="1"/>
        <end position="21"/>
    </location>
</feature>
<evidence type="ECO:0000256" key="1">
    <source>
        <dbReference type="SAM" id="SignalP"/>
    </source>
</evidence>
<dbReference type="EMBL" id="JACLCP010000003">
    <property type="protein sequence ID" value="MBC2845647.1"/>
    <property type="molecule type" value="Genomic_DNA"/>
</dbReference>
<dbReference type="InterPro" id="IPR026341">
    <property type="entry name" value="T9SS_type_B"/>
</dbReference>